<name>A0A0C9YXP3_9AGAM</name>
<feature type="non-terminal residue" evidence="2">
    <location>
        <position position="293"/>
    </location>
</feature>
<dbReference type="EMBL" id="KN834053">
    <property type="protein sequence ID" value="KIK12718.1"/>
    <property type="molecule type" value="Genomic_DNA"/>
</dbReference>
<protein>
    <recommendedName>
        <fullName evidence="1">DUF6830 domain-containing protein</fullName>
    </recommendedName>
</protein>
<reference evidence="3" key="2">
    <citation type="submission" date="2015-01" db="EMBL/GenBank/DDBJ databases">
        <title>Evolutionary Origins and Diversification of the Mycorrhizal Mutualists.</title>
        <authorList>
            <consortium name="DOE Joint Genome Institute"/>
            <consortium name="Mycorrhizal Genomics Consortium"/>
            <person name="Kohler A."/>
            <person name="Kuo A."/>
            <person name="Nagy L.G."/>
            <person name="Floudas D."/>
            <person name="Copeland A."/>
            <person name="Barry K.W."/>
            <person name="Cichocki N."/>
            <person name="Veneault-Fourrey C."/>
            <person name="LaButti K."/>
            <person name="Lindquist E.A."/>
            <person name="Lipzen A."/>
            <person name="Lundell T."/>
            <person name="Morin E."/>
            <person name="Murat C."/>
            <person name="Riley R."/>
            <person name="Ohm R."/>
            <person name="Sun H."/>
            <person name="Tunlid A."/>
            <person name="Henrissat B."/>
            <person name="Grigoriev I.V."/>
            <person name="Hibbett D.S."/>
            <person name="Martin F."/>
        </authorList>
    </citation>
    <scope>NUCLEOTIDE SEQUENCE [LARGE SCALE GENOMIC DNA]</scope>
    <source>
        <strain evidence="3">441</strain>
    </source>
</reference>
<keyword evidence="3" id="KW-1185">Reference proteome</keyword>
<dbReference type="Proteomes" id="UP000054018">
    <property type="component" value="Unassembled WGS sequence"/>
</dbReference>
<dbReference type="AlphaFoldDB" id="A0A0C9YXP3"/>
<dbReference type="Pfam" id="PF20722">
    <property type="entry name" value="DUF6830"/>
    <property type="match status" value="1"/>
</dbReference>
<reference evidence="2 3" key="1">
    <citation type="submission" date="2014-04" db="EMBL/GenBank/DDBJ databases">
        <authorList>
            <consortium name="DOE Joint Genome Institute"/>
            <person name="Kuo A."/>
            <person name="Kohler A."/>
            <person name="Costa M.D."/>
            <person name="Nagy L.G."/>
            <person name="Floudas D."/>
            <person name="Copeland A."/>
            <person name="Barry K.W."/>
            <person name="Cichocki N."/>
            <person name="Veneault-Fourrey C."/>
            <person name="LaButti K."/>
            <person name="Lindquist E.A."/>
            <person name="Lipzen A."/>
            <person name="Lundell T."/>
            <person name="Morin E."/>
            <person name="Murat C."/>
            <person name="Sun H."/>
            <person name="Tunlid A."/>
            <person name="Henrissat B."/>
            <person name="Grigoriev I.V."/>
            <person name="Hibbett D.S."/>
            <person name="Martin F."/>
            <person name="Nordberg H.P."/>
            <person name="Cantor M.N."/>
            <person name="Hua S.X."/>
        </authorList>
    </citation>
    <scope>NUCLEOTIDE SEQUENCE [LARGE SCALE GENOMIC DNA]</scope>
    <source>
        <strain evidence="2 3">441</strain>
    </source>
</reference>
<proteinExistence type="predicted"/>
<dbReference type="InterPro" id="IPR049233">
    <property type="entry name" value="DUF6830"/>
</dbReference>
<evidence type="ECO:0000313" key="3">
    <source>
        <dbReference type="Proteomes" id="UP000054018"/>
    </source>
</evidence>
<feature type="domain" description="DUF6830" evidence="1">
    <location>
        <begin position="66"/>
        <end position="174"/>
    </location>
</feature>
<feature type="non-terminal residue" evidence="2">
    <location>
        <position position="1"/>
    </location>
</feature>
<organism evidence="2 3">
    <name type="scientific">Pisolithus microcarpus 441</name>
    <dbReference type="NCBI Taxonomy" id="765257"/>
    <lineage>
        <taxon>Eukaryota</taxon>
        <taxon>Fungi</taxon>
        <taxon>Dikarya</taxon>
        <taxon>Basidiomycota</taxon>
        <taxon>Agaricomycotina</taxon>
        <taxon>Agaricomycetes</taxon>
        <taxon>Agaricomycetidae</taxon>
        <taxon>Boletales</taxon>
        <taxon>Sclerodermatineae</taxon>
        <taxon>Pisolithaceae</taxon>
        <taxon>Pisolithus</taxon>
    </lineage>
</organism>
<accession>A0A0C9YXP3</accession>
<dbReference type="HOGENOM" id="CLU_006344_10_0_1"/>
<dbReference type="OrthoDB" id="2650222at2759"/>
<gene>
    <name evidence="2" type="ORF">PISMIDRAFT_32753</name>
</gene>
<sequence length="293" mass="32924">RLLDVYLLLREHDEPLVNAAKDEENLLCSADPTSTWISRVVPGEQHHFKAPRSIRNLFTKGLMSNGATAALSVTVTPDRSKLKIADISNLYALPDFTTGLNEYVARHAESTTSGPTPRVFDEIAVWYKFRIQQYSTCRPSMIMPSQVVQAQPLSSDLPFGNCDAVLLNVDGQSQDNPVHVAEVRAVFQLVRSHHSRDLPDFLSQPLLYVWPFHVIATPDSQLDTCLWILERVYSPSSPQAPACRIGFILPLTEVTHAADLVPVFGEKVDHTLTMVSSQERYDRFYLNSYVTKE</sequence>
<evidence type="ECO:0000313" key="2">
    <source>
        <dbReference type="EMBL" id="KIK12718.1"/>
    </source>
</evidence>
<evidence type="ECO:0000259" key="1">
    <source>
        <dbReference type="Pfam" id="PF20722"/>
    </source>
</evidence>